<dbReference type="PROSITE" id="PS50041">
    <property type="entry name" value="C_TYPE_LECTIN_2"/>
    <property type="match status" value="1"/>
</dbReference>
<evidence type="ECO:0000259" key="1">
    <source>
        <dbReference type="PROSITE" id="PS50041"/>
    </source>
</evidence>
<dbReference type="Pfam" id="PF00059">
    <property type="entry name" value="Lectin_C"/>
    <property type="match status" value="1"/>
</dbReference>
<dbReference type="PANTHER" id="PTHR45784">
    <property type="entry name" value="C-TYPE LECTIN DOMAIN FAMILY 20 MEMBER A-RELATED"/>
    <property type="match status" value="1"/>
</dbReference>
<protein>
    <recommendedName>
        <fullName evidence="1">C-type lectin domain-containing protein</fullName>
    </recommendedName>
</protein>
<proteinExistence type="predicted"/>
<dbReference type="AlphaFoldDB" id="A0A3B4Z4B1"/>
<name>A0A3B4Z4B1_9TELE</name>
<sequence>MEEKYFVNLKFCVFLTGWLILPACPLRHYYFVDKPLTWSEAQTYCRQKYTDLATIENAEEVNQLRSLLSSVNYASDFWIGLYAEINWKWSDGLTWSGAQYHYWRHGIPTFRMGNLCVIKLRRWFMRKCTSENPFYCYRGKDIHIKIALLIPQWGKFTVTTAPKKCVQSVQE</sequence>
<dbReference type="SMART" id="SM00034">
    <property type="entry name" value="CLECT"/>
    <property type="match status" value="1"/>
</dbReference>
<evidence type="ECO:0000313" key="2">
    <source>
        <dbReference type="Ensembl" id="ENSSPAP00000001484.1"/>
    </source>
</evidence>
<dbReference type="GeneTree" id="ENSGT00940000163911"/>
<accession>A0A3B4Z4B1</accession>
<dbReference type="InterPro" id="IPR001304">
    <property type="entry name" value="C-type_lectin-like"/>
</dbReference>
<organism evidence="2">
    <name type="scientific">Stegastes partitus</name>
    <name type="common">bicolor damselfish</name>
    <dbReference type="NCBI Taxonomy" id="144197"/>
    <lineage>
        <taxon>Eukaryota</taxon>
        <taxon>Metazoa</taxon>
        <taxon>Chordata</taxon>
        <taxon>Craniata</taxon>
        <taxon>Vertebrata</taxon>
        <taxon>Euteleostomi</taxon>
        <taxon>Actinopterygii</taxon>
        <taxon>Neopterygii</taxon>
        <taxon>Teleostei</taxon>
        <taxon>Neoteleostei</taxon>
        <taxon>Acanthomorphata</taxon>
        <taxon>Ovalentaria</taxon>
        <taxon>Pomacentridae</taxon>
        <taxon>Stegastes</taxon>
    </lineage>
</organism>
<dbReference type="InterPro" id="IPR016186">
    <property type="entry name" value="C-type_lectin-like/link_sf"/>
</dbReference>
<dbReference type="STRING" id="144197.ENSSPAP00000001484"/>
<dbReference type="Ensembl" id="ENSSPAT00000001511.1">
    <property type="protein sequence ID" value="ENSSPAP00000001484.1"/>
    <property type="gene ID" value="ENSSPAG00000001154.1"/>
</dbReference>
<dbReference type="Gene3D" id="3.10.100.10">
    <property type="entry name" value="Mannose-Binding Protein A, subunit A"/>
    <property type="match status" value="1"/>
</dbReference>
<dbReference type="InterPro" id="IPR016187">
    <property type="entry name" value="CTDL_fold"/>
</dbReference>
<dbReference type="SUPFAM" id="SSF56436">
    <property type="entry name" value="C-type lectin-like"/>
    <property type="match status" value="1"/>
</dbReference>
<feature type="domain" description="C-type lectin" evidence="1">
    <location>
        <begin position="29"/>
        <end position="137"/>
    </location>
</feature>
<dbReference type="PANTHER" id="PTHR45784:SF3">
    <property type="entry name" value="C-TYPE LECTIN DOMAIN FAMILY 4 MEMBER K-LIKE-RELATED"/>
    <property type="match status" value="1"/>
</dbReference>
<reference evidence="2" key="1">
    <citation type="submission" date="2023-09" db="UniProtKB">
        <authorList>
            <consortium name="Ensembl"/>
        </authorList>
    </citation>
    <scope>IDENTIFICATION</scope>
</reference>